<dbReference type="Proteomes" id="UP001321760">
    <property type="component" value="Unassembled WGS sequence"/>
</dbReference>
<evidence type="ECO:0000313" key="5">
    <source>
        <dbReference type="Proteomes" id="UP001321760"/>
    </source>
</evidence>
<feature type="region of interest" description="Disordered" evidence="3">
    <location>
        <begin position="937"/>
        <end position="1070"/>
    </location>
</feature>
<feature type="compositionally biased region" description="Basic and acidic residues" evidence="3">
    <location>
        <begin position="2305"/>
        <end position="2317"/>
    </location>
</feature>
<organism evidence="4 5">
    <name type="scientific">Podospora aff. communis PSN243</name>
    <dbReference type="NCBI Taxonomy" id="3040156"/>
    <lineage>
        <taxon>Eukaryota</taxon>
        <taxon>Fungi</taxon>
        <taxon>Dikarya</taxon>
        <taxon>Ascomycota</taxon>
        <taxon>Pezizomycotina</taxon>
        <taxon>Sordariomycetes</taxon>
        <taxon>Sordariomycetidae</taxon>
        <taxon>Sordariales</taxon>
        <taxon>Podosporaceae</taxon>
        <taxon>Podospora</taxon>
    </lineage>
</organism>
<evidence type="ECO:0000256" key="1">
    <source>
        <dbReference type="ARBA" id="ARBA00023054"/>
    </source>
</evidence>
<feature type="compositionally biased region" description="Low complexity" evidence="3">
    <location>
        <begin position="60"/>
        <end position="73"/>
    </location>
</feature>
<feature type="compositionally biased region" description="Basic and acidic residues" evidence="3">
    <location>
        <begin position="951"/>
        <end position="984"/>
    </location>
</feature>
<evidence type="ECO:0000256" key="3">
    <source>
        <dbReference type="SAM" id="MobiDB-lite"/>
    </source>
</evidence>
<proteinExistence type="predicted"/>
<feature type="compositionally biased region" description="Polar residues" evidence="3">
    <location>
        <begin position="741"/>
        <end position="762"/>
    </location>
</feature>
<reference evidence="4" key="1">
    <citation type="journal article" date="2023" name="Mol. Phylogenet. Evol.">
        <title>Genome-scale phylogeny and comparative genomics of the fungal order Sordariales.</title>
        <authorList>
            <person name="Hensen N."/>
            <person name="Bonometti L."/>
            <person name="Westerberg I."/>
            <person name="Brannstrom I.O."/>
            <person name="Guillou S."/>
            <person name="Cros-Aarteil S."/>
            <person name="Calhoun S."/>
            <person name="Haridas S."/>
            <person name="Kuo A."/>
            <person name="Mondo S."/>
            <person name="Pangilinan J."/>
            <person name="Riley R."/>
            <person name="LaButti K."/>
            <person name="Andreopoulos B."/>
            <person name="Lipzen A."/>
            <person name="Chen C."/>
            <person name="Yan M."/>
            <person name="Daum C."/>
            <person name="Ng V."/>
            <person name="Clum A."/>
            <person name="Steindorff A."/>
            <person name="Ohm R.A."/>
            <person name="Martin F."/>
            <person name="Silar P."/>
            <person name="Natvig D.O."/>
            <person name="Lalanne C."/>
            <person name="Gautier V."/>
            <person name="Ament-Velasquez S.L."/>
            <person name="Kruys A."/>
            <person name="Hutchinson M.I."/>
            <person name="Powell A.J."/>
            <person name="Barry K."/>
            <person name="Miller A.N."/>
            <person name="Grigoriev I.V."/>
            <person name="Debuchy R."/>
            <person name="Gladieux P."/>
            <person name="Hiltunen Thoren M."/>
            <person name="Johannesson H."/>
        </authorList>
    </citation>
    <scope>NUCLEOTIDE SEQUENCE</scope>
    <source>
        <strain evidence="4">PSN243</strain>
    </source>
</reference>
<feature type="compositionally biased region" description="Low complexity" evidence="3">
    <location>
        <begin position="481"/>
        <end position="492"/>
    </location>
</feature>
<feature type="compositionally biased region" description="Polar residues" evidence="3">
    <location>
        <begin position="778"/>
        <end position="788"/>
    </location>
</feature>
<feature type="compositionally biased region" description="Polar residues" evidence="3">
    <location>
        <begin position="456"/>
        <end position="467"/>
    </location>
</feature>
<feature type="coiled-coil region" evidence="2">
    <location>
        <begin position="630"/>
        <end position="657"/>
    </location>
</feature>
<keyword evidence="1 2" id="KW-0175">Coiled coil</keyword>
<feature type="compositionally biased region" description="Low complexity" evidence="3">
    <location>
        <begin position="201"/>
        <end position="219"/>
    </location>
</feature>
<feature type="region of interest" description="Disordered" evidence="3">
    <location>
        <begin position="444"/>
        <end position="518"/>
    </location>
</feature>
<feature type="region of interest" description="Disordered" evidence="3">
    <location>
        <begin position="882"/>
        <end position="924"/>
    </location>
</feature>
<feature type="compositionally biased region" description="Low complexity" evidence="3">
    <location>
        <begin position="2238"/>
        <end position="2249"/>
    </location>
</feature>
<feature type="compositionally biased region" description="Polar residues" evidence="3">
    <location>
        <begin position="1032"/>
        <end position="1065"/>
    </location>
</feature>
<feature type="compositionally biased region" description="Pro residues" evidence="3">
    <location>
        <begin position="471"/>
        <end position="480"/>
    </location>
</feature>
<feature type="compositionally biased region" description="Polar residues" evidence="3">
    <location>
        <begin position="899"/>
        <end position="922"/>
    </location>
</feature>
<dbReference type="GO" id="GO:0005856">
    <property type="term" value="C:cytoskeleton"/>
    <property type="evidence" value="ECO:0007669"/>
    <property type="project" value="TreeGrafter"/>
</dbReference>
<feature type="compositionally biased region" description="Low complexity" evidence="3">
    <location>
        <begin position="2325"/>
        <end position="2340"/>
    </location>
</feature>
<name>A0AAV9GYV6_9PEZI</name>
<feature type="region of interest" description="Disordered" evidence="3">
    <location>
        <begin position="1430"/>
        <end position="1475"/>
    </location>
</feature>
<feature type="region of interest" description="Disordered" evidence="3">
    <location>
        <begin position="731"/>
        <end position="765"/>
    </location>
</feature>
<feature type="region of interest" description="Disordered" evidence="3">
    <location>
        <begin position="2230"/>
        <end position="2350"/>
    </location>
</feature>
<reference evidence="4" key="2">
    <citation type="submission" date="2023-05" db="EMBL/GenBank/DDBJ databases">
        <authorList>
            <consortium name="Lawrence Berkeley National Laboratory"/>
            <person name="Steindorff A."/>
            <person name="Hensen N."/>
            <person name="Bonometti L."/>
            <person name="Westerberg I."/>
            <person name="Brannstrom I.O."/>
            <person name="Guillou S."/>
            <person name="Cros-Aarteil S."/>
            <person name="Calhoun S."/>
            <person name="Haridas S."/>
            <person name="Kuo A."/>
            <person name="Mondo S."/>
            <person name="Pangilinan J."/>
            <person name="Riley R."/>
            <person name="Labutti K."/>
            <person name="Andreopoulos B."/>
            <person name="Lipzen A."/>
            <person name="Chen C."/>
            <person name="Yanf M."/>
            <person name="Daum C."/>
            <person name="Ng V."/>
            <person name="Clum A."/>
            <person name="Ohm R."/>
            <person name="Martin F."/>
            <person name="Silar P."/>
            <person name="Natvig D."/>
            <person name="Lalanne C."/>
            <person name="Gautier V."/>
            <person name="Ament-Velasquez S.L."/>
            <person name="Kruys A."/>
            <person name="Hutchinson M.I."/>
            <person name="Powell A.J."/>
            <person name="Barry K."/>
            <person name="Miller A.N."/>
            <person name="Grigoriev I.V."/>
            <person name="Debuchy R."/>
            <person name="Gladieux P."/>
            <person name="Thoren M.H."/>
            <person name="Johannesson H."/>
        </authorList>
    </citation>
    <scope>NUCLEOTIDE SEQUENCE</scope>
    <source>
        <strain evidence="4">PSN243</strain>
    </source>
</reference>
<feature type="compositionally biased region" description="Polar residues" evidence="3">
    <location>
        <begin position="2294"/>
        <end position="2303"/>
    </location>
</feature>
<accession>A0AAV9GYV6</accession>
<feature type="coiled-coil region" evidence="2">
    <location>
        <begin position="1826"/>
        <end position="2050"/>
    </location>
</feature>
<comment type="caution">
    <text evidence="4">The sequence shown here is derived from an EMBL/GenBank/DDBJ whole genome shotgun (WGS) entry which is preliminary data.</text>
</comment>
<gene>
    <name evidence="4" type="ORF">QBC34DRAFT_454274</name>
</gene>
<feature type="region of interest" description="Disordered" evidence="3">
    <location>
        <begin position="181"/>
        <end position="311"/>
    </location>
</feature>
<feature type="compositionally biased region" description="Acidic residues" evidence="3">
    <location>
        <begin position="2341"/>
        <end position="2350"/>
    </location>
</feature>
<sequence length="2350" mass="256799">MYGGRGKTNIVEARSPVGDAQTRESAADDPKTSSPKPSPQTPPRASAQEGPRGPKSGRQSATASPAFSSASTADGEASPELPPLPAPRLPDRVRGLLRTPPTTSVRDSTQDYDATHWGSPYPKHLRSESVSSEASEDSPIHQLELQTPFLRPVPVPLVQDAQSDAPSSSISAAAAVLANRARRVPPGDSELEKRHWLSDGAGDSENSSLSGSFSGEEAAWASRQKTQVRKVSQGRPRKQSSSETLKGLLDRNEQETVASMASSDERLSPAGEPVLAASTTPGLASAVDRPSTPVTAGGANKLTGTPKAPLTPTRILKRAPLNATPRLRKKVPWKGKNIMVSLPRDEERGQPGKGVVPLNEAAVKGMLRSWEELGYSISGFDLDRPAGEFAPGEQSQSRGAWPDFEDLVRERNERNWKILLPDLNAWKKYVDELNEAKLRALGVSFGEDEPPAPSISPASTMSRQASVTHYPPLPFSPPLPTSSASSAQAIPGFPFPPPFTAAGSPGIPTSASPASFSGKFNPRASISIPSPHGHWSPQLMLGHGHRAGSPSLANLAAMMSPVSPFSPDGMPALGGHQRHQSLQFPVLAHQFQPPARASPRLQDLREVEEEPPSKNPSKTPEPNFVRHNPSDSLQREIDEAENQLEEEQYHLEEQMRSQFENDDDYNPHNNNIATDGAMASSAPMHARDASVQFAPQPPRFGSDANDLVLHHPRPHSRGHSLTQKYFTEDDVSQGGFKPSLQGINTQPGDESEIETNPSNLGTPIQAFDFSKGLHQRSFSTASNPWTDNESGKSAGGSHHRLNSHASKPSLSKLNVEAPEFKFNPTSTFKPGQFSFGSTLAQPTVFNAGMGSSNSSQFSFPTTATSSKINPAASVFSPRQSEFSFSSSGPKFRPDAPSFTPHSLSNSITSPMMSGAESGSNRGSLIFGNIDLNAEVVKPTKQSKAIPIVRPESSHSEHQGESRDDSDGRLAADESRVKRARASHEDGDDVPLFADQPTEEATPVPETIQKTAVEDGGVHEEDAVPVEEKSFEDSTFGQGDMDMSSTLNSEVADTKATSPTGGSDQGTIPWAPFEFSSANELQSFNNARPFGEDAFKRGHKKSLSATATPFVPGTSLWQPIAAAEDDTPADQVGDETFNQFVEHVEHVETAVEETEEVPVEVDEEPTLEPIEKSVETAMLNEPSPPPVAPTVSIPAAPKPKGLKASRFAAPSPVKEVDAHEAGIVSPLESPLEDGAGASFPAENLSPLSDVELEPESSKPFENGEPSMADIDAIMLHLGKNPDMGVIKTVNSHVFQPSPTRQLDLAAVTNSSPFHLPPQGNFRGDAPSPSPRRYAALPVEPSQPILSTELEDPFIDPPQSAQTFEGAVHRLNGSESLPASDWDGAFSEDEQGRLEARVGFFDGHVSQLVGSLLADRLGPLEQTLDLIKHGLAGLSRGTPSSRRERRSASAEIKHSDADDEDDEMPVPRRSMSPRRDRRMEQIRAAVLDALATQQRSVPTEPTPGPLSHAVEDNSVVLKALEEMKEQFSQTLHLDFRGEDLKNIVEEAVERRMPPTPVGGDKSEEISAMEARIAELEQKLRQEKTTVEAEVAARRAAEDRAADLNRELESAATKIEVEMMNKSALNQRITDLEERTHHFETQVEDEVKGRRAAEDRLSEIQRLLRISSEEEIRLREVVDDKEQKIKALESTHAKANMRLALLEANQSNSQQSQSETQNRINILETDLRDARQEARHWRSEADRFSETAKRQDNELSETLKENRAIHKLLDTLNVQLQENDRVREHWRSKFIALQAEMEKATREISEENACRSKREQELLARQEVLDARLQAEARTRERIETELERLEMNERQGMRAVAECKRLEGLLAELRTENNKLHQTAMRFQAEFQEARESGAREVQRTRDAMQGDLDAANHQVNVVRGELEDQVARLRSQLDQVKMDADTSKARLEMLLEEAQTSQKAEFEHLINAKQAELEELARRHQNEMEDIQARYERQLNNTTEDAQRAEQNLLDRLSISASKTEHLQDKVAHLQEKLEIAKQAAKAAAEAAKSTVSVAGSEPTARARAASRISELPEKISPQALRESIMVLQEQLQEREHRIEELEQLGAQVDPEVEVKISKRDDEIIWLRELLAVRHSDLQDIILALSRDDYDRYAVKDAAIRLKANLQMEEQERERAMNGGSAINLPNIAATISAATPRVAQAVGPLAAAWGNWRKGRDPAAFGSLGSVLSSPAQATRDSTPSKSSPASNSFLGGLLTPPASGVRQTPPAASARQPTAFASTGRRFTPQDLANRPRGQSSASMASVSRKEGKMPVRDTPPRPPMTPPMMRSSAYDSDAQAAGDFDDAGFFDD</sequence>
<feature type="compositionally biased region" description="Basic and acidic residues" evidence="3">
    <location>
        <begin position="1011"/>
        <end position="1031"/>
    </location>
</feature>
<dbReference type="EMBL" id="MU865922">
    <property type="protein sequence ID" value="KAK4452870.1"/>
    <property type="molecule type" value="Genomic_DNA"/>
</dbReference>
<feature type="region of interest" description="Disordered" evidence="3">
    <location>
        <begin position="604"/>
        <end position="629"/>
    </location>
</feature>
<dbReference type="PANTHER" id="PTHR32083:SF0">
    <property type="entry name" value="CILIA AND FLAGELLA-ASSOCIATED PROTEIN 58"/>
    <property type="match status" value="1"/>
</dbReference>
<feature type="compositionally biased region" description="Basic and acidic residues" evidence="3">
    <location>
        <begin position="21"/>
        <end position="31"/>
    </location>
</feature>
<feature type="region of interest" description="Disordered" evidence="3">
    <location>
        <begin position="778"/>
        <end position="810"/>
    </location>
</feature>
<feature type="region of interest" description="Disordered" evidence="3">
    <location>
        <begin position="1"/>
        <end position="147"/>
    </location>
</feature>
<feature type="compositionally biased region" description="Basic and acidic residues" evidence="3">
    <location>
        <begin position="1444"/>
        <end position="1454"/>
    </location>
</feature>
<keyword evidence="5" id="KW-1185">Reference proteome</keyword>
<dbReference type="PANTHER" id="PTHR32083">
    <property type="entry name" value="CILIA AND FLAGELLA-ASSOCIATED PROTEIN 58-RELATED"/>
    <property type="match status" value="1"/>
</dbReference>
<evidence type="ECO:0000256" key="2">
    <source>
        <dbReference type="SAM" id="Coils"/>
    </source>
</evidence>
<protein>
    <recommendedName>
        <fullName evidence="6">Myosin class II heavy chain</fullName>
    </recommendedName>
</protein>
<feature type="coiled-coil region" evidence="2">
    <location>
        <begin position="1556"/>
        <end position="1744"/>
    </location>
</feature>
<evidence type="ECO:0008006" key="6">
    <source>
        <dbReference type="Google" id="ProtNLM"/>
    </source>
</evidence>
<evidence type="ECO:0000313" key="4">
    <source>
        <dbReference type="EMBL" id="KAK4452870.1"/>
    </source>
</evidence>